<name>A0A9E6XSW8_9ACTN</name>
<feature type="domain" description="Metallo-beta-lactamase" evidence="2">
    <location>
        <begin position="15"/>
        <end position="205"/>
    </location>
</feature>
<dbReference type="RefSeq" id="WP_259313757.1">
    <property type="nucleotide sequence ID" value="NZ_CP087164.1"/>
</dbReference>
<dbReference type="Gene3D" id="3.60.15.10">
    <property type="entry name" value="Ribonuclease Z/Hydroxyacylglutathione hydrolase-like"/>
    <property type="match status" value="1"/>
</dbReference>
<evidence type="ECO:0000259" key="2">
    <source>
        <dbReference type="SMART" id="SM00849"/>
    </source>
</evidence>
<dbReference type="CDD" id="cd07721">
    <property type="entry name" value="yflN-like_MBL-fold"/>
    <property type="match status" value="1"/>
</dbReference>
<protein>
    <submittedName>
        <fullName evidence="3">Metallo-hydrolase YflN</fullName>
        <ecNumber evidence="3">3.-.-.-</ecNumber>
    </submittedName>
</protein>
<reference evidence="3" key="1">
    <citation type="journal article" date="2022" name="Int. J. Syst. Evol. Microbiol.">
        <title>Pseudomonas aegrilactucae sp. nov. and Pseudomonas morbosilactucae sp. nov., pathogens causing bacterial rot of lettuce in Japan.</title>
        <authorList>
            <person name="Sawada H."/>
            <person name="Fujikawa T."/>
            <person name="Satou M."/>
        </authorList>
    </citation>
    <scope>NUCLEOTIDE SEQUENCE</scope>
    <source>
        <strain evidence="3">0166_1</strain>
    </source>
</reference>
<organism evidence="3 4">
    <name type="scientific">Capillimicrobium parvum</name>
    <dbReference type="NCBI Taxonomy" id="2884022"/>
    <lineage>
        <taxon>Bacteria</taxon>
        <taxon>Bacillati</taxon>
        <taxon>Actinomycetota</taxon>
        <taxon>Thermoleophilia</taxon>
        <taxon>Solirubrobacterales</taxon>
        <taxon>Capillimicrobiaceae</taxon>
        <taxon>Capillimicrobium</taxon>
    </lineage>
</organism>
<gene>
    <name evidence="3" type="primary">yflN_1</name>
    <name evidence="3" type="ORF">DSM104329_00439</name>
</gene>
<dbReference type="PANTHER" id="PTHR42951">
    <property type="entry name" value="METALLO-BETA-LACTAMASE DOMAIN-CONTAINING"/>
    <property type="match status" value="1"/>
</dbReference>
<dbReference type="InterPro" id="IPR001279">
    <property type="entry name" value="Metallo-B-lactamas"/>
</dbReference>
<dbReference type="Pfam" id="PF00753">
    <property type="entry name" value="Lactamase_B"/>
    <property type="match status" value="1"/>
</dbReference>
<feature type="compositionally biased region" description="Basic and acidic residues" evidence="1">
    <location>
        <begin position="94"/>
        <end position="103"/>
    </location>
</feature>
<evidence type="ECO:0000313" key="4">
    <source>
        <dbReference type="Proteomes" id="UP001162834"/>
    </source>
</evidence>
<dbReference type="InterPro" id="IPR050855">
    <property type="entry name" value="NDM-1-like"/>
</dbReference>
<keyword evidence="3" id="KW-0378">Hydrolase</keyword>
<sequence>MPSSPTLTRVTRLGMVNAYLVREDDGLTLVDAALPRSDKAILKAAQRIGAPIVRIALTHAHGDHIGSLDAVAAQLPGVEVLITARDARLLAGDKSQDPGEGGKMRGSLPGAKTEPTRLIAPGDRIGSLEVVAAPGHTPGHIAFLDTRDRALLCGDAYSTLGGVAVSSKPNPRFPLVWMGTCDRPRALESARALRALDPSRLAPGHGRIVEDPGAAMDAAIERAAG</sequence>
<proteinExistence type="predicted"/>
<dbReference type="InterPro" id="IPR036866">
    <property type="entry name" value="RibonucZ/Hydroxyglut_hydro"/>
</dbReference>
<keyword evidence="4" id="KW-1185">Reference proteome</keyword>
<dbReference type="SMART" id="SM00849">
    <property type="entry name" value="Lactamase_B"/>
    <property type="match status" value="1"/>
</dbReference>
<feature type="region of interest" description="Disordered" evidence="1">
    <location>
        <begin position="92"/>
        <end position="116"/>
    </location>
</feature>
<dbReference type="GO" id="GO:0016787">
    <property type="term" value="F:hydrolase activity"/>
    <property type="evidence" value="ECO:0007669"/>
    <property type="project" value="UniProtKB-KW"/>
</dbReference>
<dbReference type="AlphaFoldDB" id="A0A9E6XSW8"/>
<accession>A0A9E6XSW8</accession>
<dbReference type="PANTHER" id="PTHR42951:SF9">
    <property type="entry name" value="METAL-DEPENDENT HYDROLASE"/>
    <property type="match status" value="1"/>
</dbReference>
<dbReference type="EC" id="3.-.-.-" evidence="3"/>
<evidence type="ECO:0000313" key="3">
    <source>
        <dbReference type="EMBL" id="UGS34068.1"/>
    </source>
</evidence>
<dbReference type="SUPFAM" id="SSF56281">
    <property type="entry name" value="Metallo-hydrolase/oxidoreductase"/>
    <property type="match status" value="1"/>
</dbReference>
<dbReference type="KEGG" id="sbae:DSM104329_00439"/>
<evidence type="ECO:0000256" key="1">
    <source>
        <dbReference type="SAM" id="MobiDB-lite"/>
    </source>
</evidence>
<dbReference type="Proteomes" id="UP001162834">
    <property type="component" value="Chromosome"/>
</dbReference>
<dbReference type="EMBL" id="CP087164">
    <property type="protein sequence ID" value="UGS34068.1"/>
    <property type="molecule type" value="Genomic_DNA"/>
</dbReference>